<dbReference type="PROSITE" id="PS50102">
    <property type="entry name" value="RRM"/>
    <property type="match status" value="1"/>
</dbReference>
<dbReference type="InterPro" id="IPR011989">
    <property type="entry name" value="ARM-like"/>
</dbReference>
<keyword evidence="1 2" id="KW-0694">RNA-binding</keyword>
<dbReference type="InterPro" id="IPR035979">
    <property type="entry name" value="RBD_domain_sf"/>
</dbReference>
<protein>
    <recommendedName>
        <fullName evidence="4">RRM domain-containing protein</fullName>
    </recommendedName>
</protein>
<proteinExistence type="predicted"/>
<organism evidence="5 7">
    <name type="scientific">Streblomastix strix</name>
    <dbReference type="NCBI Taxonomy" id="222440"/>
    <lineage>
        <taxon>Eukaryota</taxon>
        <taxon>Metamonada</taxon>
        <taxon>Preaxostyla</taxon>
        <taxon>Oxymonadida</taxon>
        <taxon>Streblomastigidae</taxon>
        <taxon>Streblomastix</taxon>
    </lineage>
</organism>
<feature type="domain" description="RRM" evidence="4">
    <location>
        <begin position="500"/>
        <end position="576"/>
    </location>
</feature>
<sequence>MEESTFRPDLPSMFGSTAGSDVTIIIPHLIEDLESDNTTLHAPSLRQLLEIILANRESKDLSLKYKLIPLLNKFAGNIEKNEEFVLSTTILHVIGVRNGSDDKTILAGAAIDSIIHSLFSRDEKTSKSGCKALCELIEENEIIRHSLMATGFISKVQYAFINSSQSSSSSQQTEITTPYHVKCGLLDIILKLVVTVDDLQPTSILIPILTELKNNGEKEMKKKAVNIFLFLNQKVVNSSSSDSKEKDEQIKQLKEEMRRKEEELQRERRRADEAEEVSRVFQLDIKNKNREIERLQQRTQIIEQEKEREKIRAEEYANNITQMNLPEISTITSNVVIPDFATGVVRFEGFFQNTAEDFCIGIADVSAVFEPNKLPGDDDNYTKTIRYYNRGGTSHISSQYPGNSKIEENQLVACEVNMTSNPRTLHFFVNSQEQPLSISDIPSNIRFFVLLINPEQSFTLTRFECIQSSSARGVERSQVLNWGIDWDNNNDDDEEQMNFNRLFVGNLNYLTTEEDLKEFFETVGEVGDATVITRDGRSKGFGFVTMRNQEQTQRALNQLNNRVLDGRIIRIEYAKNRRCIF</sequence>
<dbReference type="SUPFAM" id="SSF48371">
    <property type="entry name" value="ARM repeat"/>
    <property type="match status" value="1"/>
</dbReference>
<evidence type="ECO:0000313" key="6">
    <source>
        <dbReference type="EMBL" id="KAA6404059.1"/>
    </source>
</evidence>
<dbReference type="AlphaFoldDB" id="A0A5J4XB59"/>
<evidence type="ECO:0000256" key="3">
    <source>
        <dbReference type="SAM" id="MobiDB-lite"/>
    </source>
</evidence>
<feature type="compositionally biased region" description="Basic and acidic residues" evidence="3">
    <location>
        <begin position="242"/>
        <end position="271"/>
    </location>
</feature>
<evidence type="ECO:0000256" key="2">
    <source>
        <dbReference type="PROSITE-ProRule" id="PRU00176"/>
    </source>
</evidence>
<gene>
    <name evidence="5" type="ORF">EZS28_000413</name>
    <name evidence="6" type="ORF">EZS28_000426</name>
</gene>
<dbReference type="Gene3D" id="3.30.70.330">
    <property type="match status" value="1"/>
</dbReference>
<evidence type="ECO:0000313" key="5">
    <source>
        <dbReference type="EMBL" id="KAA6404046.1"/>
    </source>
</evidence>
<comment type="caution">
    <text evidence="5">The sequence shown here is derived from an EMBL/GenBank/DDBJ whole genome shotgun (WGS) entry which is preliminary data.</text>
</comment>
<dbReference type="InterPro" id="IPR016024">
    <property type="entry name" value="ARM-type_fold"/>
</dbReference>
<dbReference type="OrthoDB" id="762982at2759"/>
<dbReference type="SUPFAM" id="SSF54928">
    <property type="entry name" value="RNA-binding domain, RBD"/>
    <property type="match status" value="1"/>
</dbReference>
<accession>A0A5J4XB59</accession>
<dbReference type="Pfam" id="PF00076">
    <property type="entry name" value="RRM_1"/>
    <property type="match status" value="1"/>
</dbReference>
<dbReference type="InterPro" id="IPR043136">
    <property type="entry name" value="B30.2/SPRY_sf"/>
</dbReference>
<dbReference type="EMBL" id="SNRW01000034">
    <property type="protein sequence ID" value="KAA6404046.1"/>
    <property type="molecule type" value="Genomic_DNA"/>
</dbReference>
<dbReference type="EMBL" id="SNRW01000034">
    <property type="protein sequence ID" value="KAA6404059.1"/>
    <property type="molecule type" value="Genomic_DNA"/>
</dbReference>
<dbReference type="Proteomes" id="UP000324800">
    <property type="component" value="Unassembled WGS sequence"/>
</dbReference>
<reference evidence="5 7" key="1">
    <citation type="submission" date="2019-03" db="EMBL/GenBank/DDBJ databases">
        <title>Single cell metagenomics reveals metabolic interactions within the superorganism composed of flagellate Streblomastix strix and complex community of Bacteroidetes bacteria on its surface.</title>
        <authorList>
            <person name="Treitli S.C."/>
            <person name="Kolisko M."/>
            <person name="Husnik F."/>
            <person name="Keeling P."/>
            <person name="Hampl V."/>
        </authorList>
    </citation>
    <scope>NUCLEOTIDE SEQUENCE [LARGE SCALE GENOMIC DNA]</scope>
    <source>
        <strain evidence="5">ST1C</strain>
    </source>
</reference>
<evidence type="ECO:0000259" key="4">
    <source>
        <dbReference type="PROSITE" id="PS50102"/>
    </source>
</evidence>
<dbReference type="InterPro" id="IPR012677">
    <property type="entry name" value="Nucleotide-bd_a/b_plait_sf"/>
</dbReference>
<dbReference type="GO" id="GO:0003723">
    <property type="term" value="F:RNA binding"/>
    <property type="evidence" value="ECO:0007669"/>
    <property type="project" value="UniProtKB-UniRule"/>
</dbReference>
<dbReference type="Gene3D" id="1.25.10.10">
    <property type="entry name" value="Leucine-rich Repeat Variant"/>
    <property type="match status" value="1"/>
</dbReference>
<dbReference type="InterPro" id="IPR000504">
    <property type="entry name" value="RRM_dom"/>
</dbReference>
<dbReference type="SMART" id="SM00360">
    <property type="entry name" value="RRM"/>
    <property type="match status" value="1"/>
</dbReference>
<name>A0A5J4XB59_9EUKA</name>
<dbReference type="InterPro" id="IPR052462">
    <property type="entry name" value="SLIRP/GR-RBP-like"/>
</dbReference>
<dbReference type="PANTHER" id="PTHR48027">
    <property type="entry name" value="HETEROGENEOUS NUCLEAR RIBONUCLEOPROTEIN 87F-RELATED"/>
    <property type="match status" value="1"/>
</dbReference>
<evidence type="ECO:0000313" key="7">
    <source>
        <dbReference type="Proteomes" id="UP000324800"/>
    </source>
</evidence>
<evidence type="ECO:0000256" key="1">
    <source>
        <dbReference type="ARBA" id="ARBA00022884"/>
    </source>
</evidence>
<feature type="region of interest" description="Disordered" evidence="3">
    <location>
        <begin position="240"/>
        <end position="271"/>
    </location>
</feature>
<dbReference type="Gene3D" id="2.60.120.920">
    <property type="match status" value="1"/>
</dbReference>